<dbReference type="InterPro" id="IPR004107">
    <property type="entry name" value="Integrase_SAM-like_N"/>
</dbReference>
<dbReference type="InterPro" id="IPR011010">
    <property type="entry name" value="DNA_brk_join_enz"/>
</dbReference>
<evidence type="ECO:0000256" key="2">
    <source>
        <dbReference type="ARBA" id="ARBA00022908"/>
    </source>
</evidence>
<keyword evidence="7" id="KW-1185">Reference proteome</keyword>
<dbReference type="InterPro" id="IPR013762">
    <property type="entry name" value="Integrase-like_cat_sf"/>
</dbReference>
<dbReference type="OrthoDB" id="9803188at2"/>
<evidence type="ECO:0000313" key="7">
    <source>
        <dbReference type="Proteomes" id="UP000439550"/>
    </source>
</evidence>
<keyword evidence="2" id="KW-0229">DNA integration</keyword>
<dbReference type="Pfam" id="PF00589">
    <property type="entry name" value="Phage_integrase"/>
    <property type="match status" value="1"/>
</dbReference>
<dbReference type="Pfam" id="PF14659">
    <property type="entry name" value="Phage_int_SAM_3"/>
    <property type="match status" value="1"/>
</dbReference>
<dbReference type="GO" id="GO:0003677">
    <property type="term" value="F:DNA binding"/>
    <property type="evidence" value="ECO:0007669"/>
    <property type="project" value="UniProtKB-KW"/>
</dbReference>
<dbReference type="Gene3D" id="1.10.150.130">
    <property type="match status" value="1"/>
</dbReference>
<dbReference type="InterPro" id="IPR010998">
    <property type="entry name" value="Integrase_recombinase_N"/>
</dbReference>
<organism evidence="6 7">
    <name type="scientific">Lactococcus hircilactis</name>
    <dbReference type="NCBI Taxonomy" id="1494462"/>
    <lineage>
        <taxon>Bacteria</taxon>
        <taxon>Bacillati</taxon>
        <taxon>Bacillota</taxon>
        <taxon>Bacilli</taxon>
        <taxon>Lactobacillales</taxon>
        <taxon>Streptococcaceae</taxon>
        <taxon>Lactococcus</taxon>
    </lineage>
</organism>
<name>A0A7X1ZAB9_9LACT</name>
<gene>
    <name evidence="6" type="ORF">GHI93_11825</name>
</gene>
<evidence type="ECO:0000259" key="5">
    <source>
        <dbReference type="PROSITE" id="PS51898"/>
    </source>
</evidence>
<dbReference type="RefSeq" id="WP_153497226.1">
    <property type="nucleotide sequence ID" value="NZ_CBCRWP010000026.1"/>
</dbReference>
<comment type="similarity">
    <text evidence="1">Belongs to the 'phage' integrase family.</text>
</comment>
<dbReference type="PROSITE" id="PS51898">
    <property type="entry name" value="TYR_RECOMBINASE"/>
    <property type="match status" value="1"/>
</dbReference>
<dbReference type="PANTHER" id="PTHR30349:SF64">
    <property type="entry name" value="PROPHAGE INTEGRASE INTD-RELATED"/>
    <property type="match status" value="1"/>
</dbReference>
<evidence type="ECO:0000256" key="3">
    <source>
        <dbReference type="ARBA" id="ARBA00023125"/>
    </source>
</evidence>
<dbReference type="CDD" id="cd01189">
    <property type="entry name" value="INT_ICEBs1_C_like"/>
    <property type="match status" value="1"/>
</dbReference>
<keyword evidence="3" id="KW-0238">DNA-binding</keyword>
<dbReference type="AlphaFoldDB" id="A0A7X1ZAB9"/>
<keyword evidence="4" id="KW-0233">DNA recombination</keyword>
<dbReference type="PANTHER" id="PTHR30349">
    <property type="entry name" value="PHAGE INTEGRASE-RELATED"/>
    <property type="match status" value="1"/>
</dbReference>
<dbReference type="Proteomes" id="UP000439550">
    <property type="component" value="Unassembled WGS sequence"/>
</dbReference>
<dbReference type="InterPro" id="IPR002104">
    <property type="entry name" value="Integrase_catalytic"/>
</dbReference>
<reference evidence="6 7" key="1">
    <citation type="submission" date="2019-10" db="EMBL/GenBank/DDBJ databases">
        <authorList>
            <person name="Dong K."/>
        </authorList>
    </citation>
    <scope>NUCLEOTIDE SEQUENCE [LARGE SCALE GENOMIC DNA]</scope>
    <source>
        <strain evidence="6 7">DSM 28960</strain>
    </source>
</reference>
<dbReference type="EMBL" id="WITJ01000024">
    <property type="protein sequence ID" value="MQW40602.1"/>
    <property type="molecule type" value="Genomic_DNA"/>
</dbReference>
<sequence>MKIKEITKKDGTKVYRINVYLGVDSLTGKQVRSSVTAKSRKMCETKAHQAINNFISNGSTIAREKVIFNTFDKLALSWFESYKLTVKSNSIRVTNNYLKVYLLPELGVYRVDRITPMLLQEIVNKWAKNANTAKIINGKRERGKCKDYKLLLNLIKRILDYGMQLGAITDNPALKVFPPKLKTRAIKKIKYFDNSELKKFLCYLDTLELTPDNVRRTTLYRFLIATGLRVGEALALSWYDIDFNEQTVIINKTIVQTLTERDKIQKSAKTRESNRIVSLDSNTSTLLKNWKKVQNKRTLSLVDTLIFSYENHNYTYAREIQILTKHFASACVPNIGFHGFRHTHASLLMNNDVNPKEIQIRLGHADYAITMNTYSHLAKDKKKDTAEKFSNILKAL</sequence>
<comment type="caution">
    <text evidence="6">The sequence shown here is derived from an EMBL/GenBank/DDBJ whole genome shotgun (WGS) entry which is preliminary data.</text>
</comment>
<dbReference type="GO" id="GO:0015074">
    <property type="term" value="P:DNA integration"/>
    <property type="evidence" value="ECO:0007669"/>
    <property type="project" value="UniProtKB-KW"/>
</dbReference>
<accession>A0A7X1ZAB9</accession>
<protein>
    <submittedName>
        <fullName evidence="6">Tyrosine-type recombinase/integrase</fullName>
    </submittedName>
</protein>
<evidence type="ECO:0000256" key="1">
    <source>
        <dbReference type="ARBA" id="ARBA00008857"/>
    </source>
</evidence>
<evidence type="ECO:0000313" key="6">
    <source>
        <dbReference type="EMBL" id="MQW40602.1"/>
    </source>
</evidence>
<feature type="domain" description="Tyr recombinase" evidence="5">
    <location>
        <begin position="187"/>
        <end position="387"/>
    </location>
</feature>
<dbReference type="GO" id="GO:0006310">
    <property type="term" value="P:DNA recombination"/>
    <property type="evidence" value="ECO:0007669"/>
    <property type="project" value="UniProtKB-KW"/>
</dbReference>
<evidence type="ECO:0000256" key="4">
    <source>
        <dbReference type="ARBA" id="ARBA00023172"/>
    </source>
</evidence>
<proteinExistence type="inferred from homology"/>
<dbReference type="SUPFAM" id="SSF56349">
    <property type="entry name" value="DNA breaking-rejoining enzymes"/>
    <property type="match status" value="1"/>
</dbReference>
<dbReference type="InterPro" id="IPR050090">
    <property type="entry name" value="Tyrosine_recombinase_XerCD"/>
</dbReference>
<dbReference type="Gene3D" id="1.10.443.10">
    <property type="entry name" value="Intergrase catalytic core"/>
    <property type="match status" value="1"/>
</dbReference>